<evidence type="ECO:0000256" key="1">
    <source>
        <dbReference type="SAM" id="MobiDB-lite"/>
    </source>
</evidence>
<gene>
    <name evidence="2" type="ORF">DCAR_0415719</name>
</gene>
<organism evidence="2 3">
    <name type="scientific">Daucus carota subsp. sativus</name>
    <name type="common">Carrot</name>
    <dbReference type="NCBI Taxonomy" id="79200"/>
    <lineage>
        <taxon>Eukaryota</taxon>
        <taxon>Viridiplantae</taxon>
        <taxon>Streptophyta</taxon>
        <taxon>Embryophyta</taxon>
        <taxon>Tracheophyta</taxon>
        <taxon>Spermatophyta</taxon>
        <taxon>Magnoliopsida</taxon>
        <taxon>eudicotyledons</taxon>
        <taxon>Gunneridae</taxon>
        <taxon>Pentapetalae</taxon>
        <taxon>asterids</taxon>
        <taxon>campanulids</taxon>
        <taxon>Apiales</taxon>
        <taxon>Apiaceae</taxon>
        <taxon>Apioideae</taxon>
        <taxon>Scandiceae</taxon>
        <taxon>Daucinae</taxon>
        <taxon>Daucus</taxon>
        <taxon>Daucus sect. Daucus</taxon>
    </lineage>
</organism>
<feature type="compositionally biased region" description="Polar residues" evidence="1">
    <location>
        <begin position="161"/>
        <end position="182"/>
    </location>
</feature>
<evidence type="ECO:0000313" key="2">
    <source>
        <dbReference type="EMBL" id="WOG96384.1"/>
    </source>
</evidence>
<feature type="region of interest" description="Disordered" evidence="1">
    <location>
        <begin position="1"/>
        <end position="20"/>
    </location>
</feature>
<reference evidence="2" key="2">
    <citation type="submission" date="2022-03" db="EMBL/GenBank/DDBJ databases">
        <title>Draft title - Genomic analysis of global carrot germplasm unveils the trajectory of domestication and the origin of high carotenoid orange carrot.</title>
        <authorList>
            <person name="Iorizzo M."/>
            <person name="Ellison S."/>
            <person name="Senalik D."/>
            <person name="Macko-Podgorni A."/>
            <person name="Grzebelus D."/>
            <person name="Bostan H."/>
            <person name="Rolling W."/>
            <person name="Curaba J."/>
            <person name="Simon P."/>
        </authorList>
    </citation>
    <scope>NUCLEOTIDE SEQUENCE</scope>
    <source>
        <tissue evidence="2">Leaf</tissue>
    </source>
</reference>
<sequence length="224" mass="24726">MGSCVSSHKHSVQSDNNVKFHNSFRAKSDNKLVVFSPIKDNSKPNGELGPKAQPDSAHNFADFGSKEETFFDSQAWLDSDCDDDFMSVNGEFTPSRGNTPLHHSFATGSQRVHRAVVEEPVLDVPVVIPGQPSPTDKKMRLSDLFKQSIRVKQNDDDEQNAPVSLSDKNSTTSLQSNEQIPNPNVKAHRAKSLKSFQCCLPNLTASNTLSENKKMRALSTPMVK</sequence>
<dbReference type="InterPro" id="IPR038947">
    <property type="entry name" value="At3g27210-like"/>
</dbReference>
<dbReference type="EMBL" id="CP093346">
    <property type="protein sequence ID" value="WOG96384.1"/>
    <property type="molecule type" value="Genomic_DNA"/>
</dbReference>
<accession>A0AAF0WVR7</accession>
<dbReference type="PANTHER" id="PTHR34280:SF2">
    <property type="entry name" value="OS01G0920100 PROTEIN"/>
    <property type="match status" value="1"/>
</dbReference>
<dbReference type="Proteomes" id="UP000077755">
    <property type="component" value="Chromosome 4"/>
</dbReference>
<dbReference type="AlphaFoldDB" id="A0AAF0WVR7"/>
<name>A0AAF0WVR7_DAUCS</name>
<evidence type="ECO:0000313" key="3">
    <source>
        <dbReference type="Proteomes" id="UP000077755"/>
    </source>
</evidence>
<reference evidence="2" key="1">
    <citation type="journal article" date="2016" name="Nat. Genet.">
        <title>A high-quality carrot genome assembly provides new insights into carotenoid accumulation and asterid genome evolution.</title>
        <authorList>
            <person name="Iorizzo M."/>
            <person name="Ellison S."/>
            <person name="Senalik D."/>
            <person name="Zeng P."/>
            <person name="Satapoomin P."/>
            <person name="Huang J."/>
            <person name="Bowman M."/>
            <person name="Iovene M."/>
            <person name="Sanseverino W."/>
            <person name="Cavagnaro P."/>
            <person name="Yildiz M."/>
            <person name="Macko-Podgorni A."/>
            <person name="Moranska E."/>
            <person name="Grzebelus E."/>
            <person name="Grzebelus D."/>
            <person name="Ashrafi H."/>
            <person name="Zheng Z."/>
            <person name="Cheng S."/>
            <person name="Spooner D."/>
            <person name="Van Deynze A."/>
            <person name="Simon P."/>
        </authorList>
    </citation>
    <scope>NUCLEOTIDE SEQUENCE</scope>
    <source>
        <tissue evidence="2">Leaf</tissue>
    </source>
</reference>
<protein>
    <submittedName>
        <fullName evidence="2">Uncharacterized protein</fullName>
    </submittedName>
</protein>
<feature type="region of interest" description="Disordered" evidence="1">
    <location>
        <begin position="35"/>
        <end position="60"/>
    </location>
</feature>
<keyword evidence="3" id="KW-1185">Reference proteome</keyword>
<dbReference type="KEGG" id="dcr:108217578"/>
<proteinExistence type="predicted"/>
<feature type="region of interest" description="Disordered" evidence="1">
    <location>
        <begin position="152"/>
        <end position="188"/>
    </location>
</feature>
<dbReference type="PANTHER" id="PTHR34280">
    <property type="entry name" value="OS01G0920100 PROTEIN"/>
    <property type="match status" value="1"/>
</dbReference>